<proteinExistence type="predicted"/>
<protein>
    <submittedName>
        <fullName evidence="4">YsnF/AvaK domain-containing protein</fullName>
    </submittedName>
</protein>
<dbReference type="RefSeq" id="WP_190437519.1">
    <property type="nucleotide sequence ID" value="NZ_JAMPKM010000011.1"/>
</dbReference>
<feature type="transmembrane region" description="Helical" evidence="1">
    <location>
        <begin position="106"/>
        <end position="139"/>
    </location>
</feature>
<dbReference type="NCBIfam" id="TIGR02271">
    <property type="entry name" value="YsnF/AvaK domain"/>
    <property type="match status" value="1"/>
</dbReference>
<sequence length="361" mass="38470">MALGQPLEQHRRAIGIFPSREQAEHALGELRDSGFPMDKVSVVAKDSNHNDERLAGTEVTHQVGNKVGNKADEGAKTGAITGGALGGLAGLLVGLGILAIPGIGPVMLAGAGATVLATALSGTAIGAATGGLLGGLVGLGIPEDRAKVYSDRVAQGQYMVIVEGTDADLRRAEAILQHRGVEEWGIYDTQHSGGAGSTAIAEPSVKSPEIANSAATVATVEPENIQSIDLYSERLVPDKTRQKTGEVSVGKHVAVETQSVSTSIERERVIVERIKIEDADRPVALDETSFRAGEIFRMAVYEETPNIQKEVFVREEVSLRKEVTREVVSLEDTVRREEIRVETEGHPAVNADRDRLPQDRI</sequence>
<keyword evidence="1" id="KW-0472">Membrane</keyword>
<organism evidence="4 5">
    <name type="scientific">Trichocoleus desertorum GB2-A4</name>
    <dbReference type="NCBI Taxonomy" id="2933944"/>
    <lineage>
        <taxon>Bacteria</taxon>
        <taxon>Bacillati</taxon>
        <taxon>Cyanobacteriota</taxon>
        <taxon>Cyanophyceae</taxon>
        <taxon>Leptolyngbyales</taxon>
        <taxon>Trichocoleusaceae</taxon>
        <taxon>Trichocoleus</taxon>
    </lineage>
</organism>
<comment type="caution">
    <text evidence="4">The sequence shown here is derived from an EMBL/GenBank/DDBJ whole genome shotgun (WGS) entry which is preliminary data.</text>
</comment>
<dbReference type="InterPro" id="IPR025889">
    <property type="entry name" value="GSP17M-like_dom"/>
</dbReference>
<accession>A0ABV0JAV6</accession>
<evidence type="ECO:0000313" key="4">
    <source>
        <dbReference type="EMBL" id="MEP0818912.1"/>
    </source>
</evidence>
<keyword evidence="5" id="KW-1185">Reference proteome</keyword>
<feature type="domain" description="DUF2382" evidence="2">
    <location>
        <begin position="228"/>
        <end position="341"/>
    </location>
</feature>
<dbReference type="InterPro" id="IPR019060">
    <property type="entry name" value="DUF2382"/>
</dbReference>
<name>A0ABV0JAV6_9CYAN</name>
<feature type="transmembrane region" description="Helical" evidence="1">
    <location>
        <begin position="79"/>
        <end position="100"/>
    </location>
</feature>
<dbReference type="PANTHER" id="PTHR36109:SF2">
    <property type="entry name" value="MEMBRANE PROTEIN"/>
    <property type="match status" value="1"/>
</dbReference>
<dbReference type="Pfam" id="PF11181">
    <property type="entry name" value="YflT"/>
    <property type="match status" value="1"/>
</dbReference>
<evidence type="ECO:0000259" key="2">
    <source>
        <dbReference type="Pfam" id="PF09557"/>
    </source>
</evidence>
<feature type="domain" description="General stress protein 17M-like" evidence="3">
    <location>
        <begin position="14"/>
        <end position="63"/>
    </location>
</feature>
<dbReference type="Proteomes" id="UP001464891">
    <property type="component" value="Unassembled WGS sequence"/>
</dbReference>
<dbReference type="Pfam" id="PF09557">
    <property type="entry name" value="DUF2382"/>
    <property type="match status" value="1"/>
</dbReference>
<keyword evidence="1" id="KW-1133">Transmembrane helix</keyword>
<reference evidence="4 5" key="1">
    <citation type="submission" date="2022-04" db="EMBL/GenBank/DDBJ databases">
        <title>Positive selection, recombination, and allopatry shape intraspecific diversity of widespread and dominant cyanobacteria.</title>
        <authorList>
            <person name="Wei J."/>
            <person name="Shu W."/>
            <person name="Hu C."/>
        </authorList>
    </citation>
    <scope>NUCLEOTIDE SEQUENCE [LARGE SCALE GENOMIC DNA]</scope>
    <source>
        <strain evidence="4 5">GB2-A4</strain>
    </source>
</reference>
<keyword evidence="1" id="KW-0812">Transmembrane</keyword>
<evidence type="ECO:0000259" key="3">
    <source>
        <dbReference type="Pfam" id="PF11181"/>
    </source>
</evidence>
<gene>
    <name evidence="4" type="ORF">NC998_17580</name>
</gene>
<dbReference type="EMBL" id="JAMPKM010000011">
    <property type="protein sequence ID" value="MEP0818912.1"/>
    <property type="molecule type" value="Genomic_DNA"/>
</dbReference>
<dbReference type="InterPro" id="IPR052948">
    <property type="entry name" value="Low_temp-induced_all0457"/>
</dbReference>
<dbReference type="PANTHER" id="PTHR36109">
    <property type="entry name" value="MEMBRANE PROTEIN-RELATED"/>
    <property type="match status" value="1"/>
</dbReference>
<evidence type="ECO:0000256" key="1">
    <source>
        <dbReference type="SAM" id="Phobius"/>
    </source>
</evidence>
<evidence type="ECO:0000313" key="5">
    <source>
        <dbReference type="Proteomes" id="UP001464891"/>
    </source>
</evidence>